<dbReference type="AlphaFoldDB" id="A0A8S9YPY6"/>
<evidence type="ECO:0000313" key="1">
    <source>
        <dbReference type="EMBL" id="KAF7256744.1"/>
    </source>
</evidence>
<proteinExistence type="predicted"/>
<dbReference type="Proteomes" id="UP000822476">
    <property type="component" value="Unassembled WGS sequence"/>
</dbReference>
<evidence type="ECO:0000313" key="2">
    <source>
        <dbReference type="Proteomes" id="UP000822476"/>
    </source>
</evidence>
<protein>
    <submittedName>
        <fullName evidence="1">Uncharacterized protein</fullName>
    </submittedName>
</protein>
<organism evidence="1 2">
    <name type="scientific">Paragonimus skrjabini miyazakii</name>
    <dbReference type="NCBI Taxonomy" id="59628"/>
    <lineage>
        <taxon>Eukaryota</taxon>
        <taxon>Metazoa</taxon>
        <taxon>Spiralia</taxon>
        <taxon>Lophotrochozoa</taxon>
        <taxon>Platyhelminthes</taxon>
        <taxon>Trematoda</taxon>
        <taxon>Digenea</taxon>
        <taxon>Plagiorchiida</taxon>
        <taxon>Troglotremata</taxon>
        <taxon>Troglotrematidae</taxon>
        <taxon>Paragonimus</taxon>
    </lineage>
</organism>
<name>A0A8S9YPY6_9TREM</name>
<dbReference type="EMBL" id="JTDE01002880">
    <property type="protein sequence ID" value="KAF7256744.1"/>
    <property type="molecule type" value="Genomic_DNA"/>
</dbReference>
<sequence>MQVDYEIELKAVTANHVVLSGFPAAHSSYLSQPKQSKLDALTPLFSMGINNDRQKCYLNFVAAAAKRKSLPNCYTIEMDKQATGIPQSFGDCTKTSGPHLCIKSNAEQQCDRSHAIYPTIAVAVATHHGT</sequence>
<comment type="caution">
    <text evidence="1">The sequence shown here is derived from an EMBL/GenBank/DDBJ whole genome shotgun (WGS) entry which is preliminary data.</text>
</comment>
<reference evidence="1" key="1">
    <citation type="submission" date="2019-07" db="EMBL/GenBank/DDBJ databases">
        <title>Annotation for the trematode Paragonimus miyazaki's.</title>
        <authorList>
            <person name="Choi Y.-J."/>
        </authorList>
    </citation>
    <scope>NUCLEOTIDE SEQUENCE</scope>
    <source>
        <strain evidence="1">Japan</strain>
    </source>
</reference>
<gene>
    <name evidence="1" type="ORF">EG68_06220</name>
</gene>
<accession>A0A8S9YPY6</accession>
<keyword evidence="2" id="KW-1185">Reference proteome</keyword>